<organism evidence="1 2">
    <name type="scientific">Marinactinospora rubrisoli</name>
    <dbReference type="NCBI Taxonomy" id="2715399"/>
    <lineage>
        <taxon>Bacteria</taxon>
        <taxon>Bacillati</taxon>
        <taxon>Actinomycetota</taxon>
        <taxon>Actinomycetes</taxon>
        <taxon>Streptosporangiales</taxon>
        <taxon>Nocardiopsidaceae</taxon>
        <taxon>Marinactinospora</taxon>
    </lineage>
</organism>
<accession>A0ABW2KLX7</accession>
<gene>
    <name evidence="1" type="ORF">ACFQRF_24180</name>
</gene>
<dbReference type="RefSeq" id="WP_379873476.1">
    <property type="nucleotide sequence ID" value="NZ_JBHTBH010000014.1"/>
</dbReference>
<evidence type="ECO:0000313" key="1">
    <source>
        <dbReference type="EMBL" id="MFC7330837.1"/>
    </source>
</evidence>
<sequence>MPSDMVSAAHEATLRRLQETYPGWRIWRSRDHYGRPAAWLASNCGVPGAAPTLHGDTAEKLEAQLQSPPRAV</sequence>
<proteinExistence type="predicted"/>
<name>A0ABW2KLX7_9ACTN</name>
<comment type="caution">
    <text evidence="1">The sequence shown here is derived from an EMBL/GenBank/DDBJ whole genome shotgun (WGS) entry which is preliminary data.</text>
</comment>
<reference evidence="2" key="1">
    <citation type="journal article" date="2019" name="Int. J. Syst. Evol. Microbiol.">
        <title>The Global Catalogue of Microorganisms (GCM) 10K type strain sequencing project: providing services to taxonomists for standard genome sequencing and annotation.</title>
        <authorList>
            <consortium name="The Broad Institute Genomics Platform"/>
            <consortium name="The Broad Institute Genome Sequencing Center for Infectious Disease"/>
            <person name="Wu L."/>
            <person name="Ma J."/>
        </authorList>
    </citation>
    <scope>NUCLEOTIDE SEQUENCE [LARGE SCALE GENOMIC DNA]</scope>
    <source>
        <strain evidence="2">CGMCC 4.7382</strain>
    </source>
</reference>
<dbReference type="EMBL" id="JBHTBH010000014">
    <property type="protein sequence ID" value="MFC7330837.1"/>
    <property type="molecule type" value="Genomic_DNA"/>
</dbReference>
<evidence type="ECO:0000313" key="2">
    <source>
        <dbReference type="Proteomes" id="UP001596540"/>
    </source>
</evidence>
<dbReference type="Proteomes" id="UP001596540">
    <property type="component" value="Unassembled WGS sequence"/>
</dbReference>
<keyword evidence="2" id="KW-1185">Reference proteome</keyword>
<protein>
    <submittedName>
        <fullName evidence="1">Uncharacterized protein</fullName>
    </submittedName>
</protein>